<evidence type="ECO:0000313" key="2">
    <source>
        <dbReference type="EMBL" id="KAK3781216.1"/>
    </source>
</evidence>
<organism evidence="2 3">
    <name type="scientific">Elysia crispata</name>
    <name type="common">lettuce slug</name>
    <dbReference type="NCBI Taxonomy" id="231223"/>
    <lineage>
        <taxon>Eukaryota</taxon>
        <taxon>Metazoa</taxon>
        <taxon>Spiralia</taxon>
        <taxon>Lophotrochozoa</taxon>
        <taxon>Mollusca</taxon>
        <taxon>Gastropoda</taxon>
        <taxon>Heterobranchia</taxon>
        <taxon>Euthyneura</taxon>
        <taxon>Panpulmonata</taxon>
        <taxon>Sacoglossa</taxon>
        <taxon>Placobranchoidea</taxon>
        <taxon>Plakobranchidae</taxon>
        <taxon>Elysia</taxon>
    </lineage>
</organism>
<gene>
    <name evidence="2" type="ORF">RRG08_047757</name>
</gene>
<accession>A0AAE1DSB0</accession>
<sequence length="92" mass="10307">MERLIFDHRPTSVRVVVIVLVVFWTCLVSTVSTLPISASGTDEQSRKALSKTDGMSWFTQDMSSIVDRKSSQHALILFCTLKSTSRNVLAFK</sequence>
<keyword evidence="1" id="KW-0472">Membrane</keyword>
<keyword evidence="3" id="KW-1185">Reference proteome</keyword>
<dbReference type="EMBL" id="JAWDGP010002654">
    <property type="protein sequence ID" value="KAK3781216.1"/>
    <property type="molecule type" value="Genomic_DNA"/>
</dbReference>
<dbReference type="Proteomes" id="UP001283361">
    <property type="component" value="Unassembled WGS sequence"/>
</dbReference>
<dbReference type="AlphaFoldDB" id="A0AAE1DSB0"/>
<proteinExistence type="predicted"/>
<comment type="caution">
    <text evidence="2">The sequence shown here is derived from an EMBL/GenBank/DDBJ whole genome shotgun (WGS) entry which is preliminary data.</text>
</comment>
<feature type="transmembrane region" description="Helical" evidence="1">
    <location>
        <begin position="12"/>
        <end position="36"/>
    </location>
</feature>
<name>A0AAE1DSB0_9GAST</name>
<evidence type="ECO:0000313" key="3">
    <source>
        <dbReference type="Proteomes" id="UP001283361"/>
    </source>
</evidence>
<reference evidence="2" key="1">
    <citation type="journal article" date="2023" name="G3 (Bethesda)">
        <title>A reference genome for the long-term kleptoplast-retaining sea slug Elysia crispata morphotype clarki.</title>
        <authorList>
            <person name="Eastman K.E."/>
            <person name="Pendleton A.L."/>
            <person name="Shaikh M.A."/>
            <person name="Suttiyut T."/>
            <person name="Ogas R."/>
            <person name="Tomko P."/>
            <person name="Gavelis G."/>
            <person name="Widhalm J.R."/>
            <person name="Wisecaver J.H."/>
        </authorList>
    </citation>
    <scope>NUCLEOTIDE SEQUENCE</scope>
    <source>
        <strain evidence="2">ECLA1</strain>
    </source>
</reference>
<keyword evidence="1" id="KW-0812">Transmembrane</keyword>
<protein>
    <submittedName>
        <fullName evidence="2">Uncharacterized protein</fullName>
    </submittedName>
</protein>
<evidence type="ECO:0000256" key="1">
    <source>
        <dbReference type="SAM" id="Phobius"/>
    </source>
</evidence>
<keyword evidence="1" id="KW-1133">Transmembrane helix</keyword>